<gene>
    <name evidence="1" type="ORF">QBC36DRAFT_192801</name>
</gene>
<reference evidence="1" key="2">
    <citation type="submission" date="2023-05" db="EMBL/GenBank/DDBJ databases">
        <authorList>
            <consortium name="Lawrence Berkeley National Laboratory"/>
            <person name="Steindorff A."/>
            <person name="Hensen N."/>
            <person name="Bonometti L."/>
            <person name="Westerberg I."/>
            <person name="Brannstrom I.O."/>
            <person name="Guillou S."/>
            <person name="Cros-Aarteil S."/>
            <person name="Calhoun S."/>
            <person name="Haridas S."/>
            <person name="Kuo A."/>
            <person name="Mondo S."/>
            <person name="Pangilinan J."/>
            <person name="Riley R."/>
            <person name="Labutti K."/>
            <person name="Andreopoulos B."/>
            <person name="Lipzen A."/>
            <person name="Chen C."/>
            <person name="Yanf M."/>
            <person name="Daum C."/>
            <person name="Ng V."/>
            <person name="Clum A."/>
            <person name="Ohm R."/>
            <person name="Martin F."/>
            <person name="Silar P."/>
            <person name="Natvig D."/>
            <person name="Lalanne C."/>
            <person name="Gautier V."/>
            <person name="Ament-Velasquez S.L."/>
            <person name="Kruys A."/>
            <person name="Hutchinson M.I."/>
            <person name="Powell A.J."/>
            <person name="Barry K."/>
            <person name="Miller A.N."/>
            <person name="Grigoriev I.V."/>
            <person name="Debuchy R."/>
            <person name="Gladieux P."/>
            <person name="Thoren M.H."/>
            <person name="Johannesson H."/>
        </authorList>
    </citation>
    <scope>NUCLEOTIDE SEQUENCE</scope>
    <source>
        <strain evidence="1">CBS 892.96</strain>
    </source>
</reference>
<sequence length="92" mass="10498">NGPGEKNNGRRLSHFQLPWPEIQSTSLHFFSARLMGWMGLWYSPLTLPYLSLNFTTWSGPPWGSCDIARWRYGCLRSAITSQPTDSGARQHD</sequence>
<feature type="non-terminal residue" evidence="1">
    <location>
        <position position="1"/>
    </location>
</feature>
<name>A0AAN7A5N8_9PEZI</name>
<keyword evidence="2" id="KW-1185">Reference proteome</keyword>
<dbReference type="EMBL" id="MU866293">
    <property type="protein sequence ID" value="KAK4174235.1"/>
    <property type="molecule type" value="Genomic_DNA"/>
</dbReference>
<evidence type="ECO:0000313" key="2">
    <source>
        <dbReference type="Proteomes" id="UP001302321"/>
    </source>
</evidence>
<proteinExistence type="predicted"/>
<dbReference type="Proteomes" id="UP001302321">
    <property type="component" value="Unassembled WGS sequence"/>
</dbReference>
<organism evidence="1 2">
    <name type="scientific">Triangularia setosa</name>
    <dbReference type="NCBI Taxonomy" id="2587417"/>
    <lineage>
        <taxon>Eukaryota</taxon>
        <taxon>Fungi</taxon>
        <taxon>Dikarya</taxon>
        <taxon>Ascomycota</taxon>
        <taxon>Pezizomycotina</taxon>
        <taxon>Sordariomycetes</taxon>
        <taxon>Sordariomycetidae</taxon>
        <taxon>Sordariales</taxon>
        <taxon>Podosporaceae</taxon>
        <taxon>Triangularia</taxon>
    </lineage>
</organism>
<reference evidence="1" key="1">
    <citation type="journal article" date="2023" name="Mol. Phylogenet. Evol.">
        <title>Genome-scale phylogeny and comparative genomics of the fungal order Sordariales.</title>
        <authorList>
            <person name="Hensen N."/>
            <person name="Bonometti L."/>
            <person name="Westerberg I."/>
            <person name="Brannstrom I.O."/>
            <person name="Guillou S."/>
            <person name="Cros-Aarteil S."/>
            <person name="Calhoun S."/>
            <person name="Haridas S."/>
            <person name="Kuo A."/>
            <person name="Mondo S."/>
            <person name="Pangilinan J."/>
            <person name="Riley R."/>
            <person name="LaButti K."/>
            <person name="Andreopoulos B."/>
            <person name="Lipzen A."/>
            <person name="Chen C."/>
            <person name="Yan M."/>
            <person name="Daum C."/>
            <person name="Ng V."/>
            <person name="Clum A."/>
            <person name="Steindorff A."/>
            <person name="Ohm R.A."/>
            <person name="Martin F."/>
            <person name="Silar P."/>
            <person name="Natvig D.O."/>
            <person name="Lalanne C."/>
            <person name="Gautier V."/>
            <person name="Ament-Velasquez S.L."/>
            <person name="Kruys A."/>
            <person name="Hutchinson M.I."/>
            <person name="Powell A.J."/>
            <person name="Barry K."/>
            <person name="Miller A.N."/>
            <person name="Grigoriev I.V."/>
            <person name="Debuchy R."/>
            <person name="Gladieux P."/>
            <person name="Hiltunen Thoren M."/>
            <person name="Johannesson H."/>
        </authorList>
    </citation>
    <scope>NUCLEOTIDE SEQUENCE</scope>
    <source>
        <strain evidence="1">CBS 892.96</strain>
    </source>
</reference>
<evidence type="ECO:0000313" key="1">
    <source>
        <dbReference type="EMBL" id="KAK4174235.1"/>
    </source>
</evidence>
<comment type="caution">
    <text evidence="1">The sequence shown here is derived from an EMBL/GenBank/DDBJ whole genome shotgun (WGS) entry which is preliminary data.</text>
</comment>
<accession>A0AAN7A5N8</accession>
<protein>
    <submittedName>
        <fullName evidence="1">Uncharacterized protein</fullName>
    </submittedName>
</protein>
<dbReference type="AlphaFoldDB" id="A0AAN7A5N8"/>